<name>A0AB39D751_9BURK</name>
<gene>
    <name evidence="2" type="ORF">ABRZ09_11600</name>
</gene>
<evidence type="ECO:0000256" key="1">
    <source>
        <dbReference type="SAM" id="MobiDB-lite"/>
    </source>
</evidence>
<organism evidence="2">
    <name type="scientific">Castellaniella ginsengisoli</name>
    <dbReference type="NCBI Taxonomy" id="546114"/>
    <lineage>
        <taxon>Bacteria</taxon>
        <taxon>Pseudomonadati</taxon>
        <taxon>Pseudomonadota</taxon>
        <taxon>Betaproteobacteria</taxon>
        <taxon>Burkholderiales</taxon>
        <taxon>Alcaligenaceae</taxon>
        <taxon>Castellaniella</taxon>
    </lineage>
</organism>
<reference evidence="2" key="1">
    <citation type="submission" date="2024-05" db="EMBL/GenBank/DDBJ databases">
        <authorList>
            <person name="Luo Y.-C."/>
            <person name="Nicholds J."/>
            <person name="Mortimer T."/>
            <person name="Maboni G."/>
        </authorList>
    </citation>
    <scope>NUCLEOTIDE SEQUENCE</scope>
    <source>
        <strain evidence="2">151108</strain>
    </source>
</reference>
<accession>A0AB39D751</accession>
<dbReference type="RefSeq" id="WP_368646804.1">
    <property type="nucleotide sequence ID" value="NZ_CP158255.1"/>
</dbReference>
<evidence type="ECO:0000313" key="2">
    <source>
        <dbReference type="EMBL" id="XDJ49859.1"/>
    </source>
</evidence>
<feature type="region of interest" description="Disordered" evidence="1">
    <location>
        <begin position="168"/>
        <end position="200"/>
    </location>
</feature>
<dbReference type="EMBL" id="CP158255">
    <property type="protein sequence ID" value="XDJ49859.1"/>
    <property type="molecule type" value="Genomic_DNA"/>
</dbReference>
<evidence type="ECO:0008006" key="3">
    <source>
        <dbReference type="Google" id="ProtNLM"/>
    </source>
</evidence>
<proteinExistence type="predicted"/>
<feature type="compositionally biased region" description="Basic and acidic residues" evidence="1">
    <location>
        <begin position="186"/>
        <end position="200"/>
    </location>
</feature>
<dbReference type="AlphaFoldDB" id="A0AB39D751"/>
<protein>
    <recommendedName>
        <fullName evidence="3">Fungal-type protein kinase domain-containing protein</fullName>
    </recommendedName>
</protein>
<sequence>MPTSKQPWDFTPELSSARLIVIAKALLDVYDEVQRDLATDLDDNYTRGTTTFGRQKNKIIQLCTSGRHPWLDLRNTSNDLTFAIGGTPFRFFSDDHEKPHKPGFWRRNQQDDLFPVDESTPIYWRFIVEKPLADEADATVYVIGANSDQEMVCEWKYDELVRVLTSTDATRPEAVETPEPEVGLLQKEHKQREADSGTSK</sequence>